<comment type="function">
    <text evidence="6">Involved in the assembly process of the P-ring formation. It may associate with FlgF on the rod constituting a structure essential for the P-ring assembly or may act as a modulator protein for the P-ring assembly.</text>
</comment>
<keyword evidence="8" id="KW-0969">Cilium</keyword>
<dbReference type="AlphaFoldDB" id="A0A1B2F912"/>
<feature type="domain" description="SAF" evidence="7">
    <location>
        <begin position="138"/>
        <end position="200"/>
    </location>
</feature>
<dbReference type="Gene3D" id="3.90.1210.10">
    <property type="entry name" value="Antifreeze-like/N-acetylneuraminic acid synthase C-terminal domain"/>
    <property type="match status" value="1"/>
</dbReference>
<dbReference type="EMBL" id="CP016634">
    <property type="protein sequence ID" value="ANY88727.1"/>
    <property type="molecule type" value="Genomic_DNA"/>
</dbReference>
<keyword evidence="8" id="KW-0282">Flagellum</keyword>
<dbReference type="InterPro" id="IPR039246">
    <property type="entry name" value="Flagellar_FlgA"/>
</dbReference>
<evidence type="ECO:0000313" key="8">
    <source>
        <dbReference type="EMBL" id="ANY88727.1"/>
    </source>
</evidence>
<dbReference type="InterPro" id="IPR017585">
    <property type="entry name" value="SAF_FlgA"/>
</dbReference>
<dbReference type="InterPro" id="IPR041231">
    <property type="entry name" value="FlgA_N"/>
</dbReference>
<evidence type="ECO:0000256" key="1">
    <source>
        <dbReference type="ARBA" id="ARBA00004418"/>
    </source>
</evidence>
<protein>
    <recommendedName>
        <fullName evidence="3">Flagella basal body P-ring formation protein FlgA</fullName>
    </recommendedName>
</protein>
<keyword evidence="4" id="KW-0732">Signal</keyword>
<gene>
    <name evidence="8" type="ORF">IEC33019_3195</name>
</gene>
<organism evidence="8">
    <name type="scientific">Pseudomonas putida</name>
    <name type="common">Arthrobacter siderocapsulatus</name>
    <dbReference type="NCBI Taxonomy" id="303"/>
    <lineage>
        <taxon>Bacteria</taxon>
        <taxon>Pseudomonadati</taxon>
        <taxon>Pseudomonadota</taxon>
        <taxon>Gammaproteobacteria</taxon>
        <taxon>Pseudomonadales</taxon>
        <taxon>Pseudomonadaceae</taxon>
        <taxon>Pseudomonas</taxon>
    </lineage>
</organism>
<dbReference type="CDD" id="cd11614">
    <property type="entry name" value="SAF_CpaB_FlgA_like"/>
    <property type="match status" value="1"/>
</dbReference>
<comment type="similarity">
    <text evidence="2">Belongs to the FlgA family.</text>
</comment>
<reference evidence="8" key="1">
    <citation type="submission" date="2016-07" db="EMBL/GenBank/DDBJ databases">
        <title>New class B carbapenemase carried by novel plasmid in Pseudomonas putida enviromental strain in eastern Amazonia.</title>
        <authorList>
            <person name="Souza C.O."/>
            <person name="Lima K.V."/>
            <person name="Brasiliense D.M."/>
            <person name="Perez-Chaparro P.J."/>
            <person name="Mamizuka E.M."/>
            <person name="Lima M.O."/>
            <person name="Lima L.N."/>
            <person name="McCulloch J.A."/>
        </authorList>
    </citation>
    <scope>NUCLEOTIDE SEQUENCE [LARGE SCALE GENOMIC DNA]</scope>
    <source>
        <strain evidence="8">IEC33019</strain>
    </source>
</reference>
<name>A0A1B2F912_PSEPU</name>
<evidence type="ECO:0000256" key="3">
    <source>
        <dbReference type="ARBA" id="ARBA00014754"/>
    </source>
</evidence>
<proteinExistence type="inferred from homology"/>
<dbReference type="SMART" id="SM00858">
    <property type="entry name" value="SAF"/>
    <property type="match status" value="1"/>
</dbReference>
<evidence type="ECO:0000256" key="5">
    <source>
        <dbReference type="ARBA" id="ARBA00022764"/>
    </source>
</evidence>
<dbReference type="PANTHER" id="PTHR36307">
    <property type="entry name" value="FLAGELLA BASAL BODY P-RING FORMATION PROTEIN FLGA"/>
    <property type="match status" value="1"/>
</dbReference>
<evidence type="ECO:0000256" key="2">
    <source>
        <dbReference type="ARBA" id="ARBA00010474"/>
    </source>
</evidence>
<keyword evidence="5" id="KW-0574">Periplasm</keyword>
<dbReference type="InterPro" id="IPR013974">
    <property type="entry name" value="SAF"/>
</dbReference>
<evidence type="ECO:0000256" key="6">
    <source>
        <dbReference type="ARBA" id="ARBA00025643"/>
    </source>
</evidence>
<dbReference type="Gene3D" id="2.30.30.760">
    <property type="match status" value="1"/>
</dbReference>
<dbReference type="PANTHER" id="PTHR36307:SF1">
    <property type="entry name" value="FLAGELLA BASAL BODY P-RING FORMATION PROTEIN FLGA"/>
    <property type="match status" value="1"/>
</dbReference>
<evidence type="ECO:0000256" key="4">
    <source>
        <dbReference type="ARBA" id="ARBA00022729"/>
    </source>
</evidence>
<accession>A0A1B2F912</accession>
<dbReference type="GO" id="GO:0044780">
    <property type="term" value="P:bacterial-type flagellum assembly"/>
    <property type="evidence" value="ECO:0007669"/>
    <property type="project" value="InterPro"/>
</dbReference>
<evidence type="ECO:0000259" key="7">
    <source>
        <dbReference type="SMART" id="SM00858"/>
    </source>
</evidence>
<dbReference type="NCBIfam" id="TIGR03170">
    <property type="entry name" value="flgA_cterm"/>
    <property type="match status" value="1"/>
</dbReference>
<dbReference type="GO" id="GO:0042597">
    <property type="term" value="C:periplasmic space"/>
    <property type="evidence" value="ECO:0007669"/>
    <property type="project" value="UniProtKB-SubCell"/>
</dbReference>
<comment type="subcellular location">
    <subcellularLocation>
        <location evidence="1">Periplasm</location>
    </subcellularLocation>
</comment>
<keyword evidence="8" id="KW-0966">Cell projection</keyword>
<dbReference type="Pfam" id="PF17656">
    <property type="entry name" value="ChapFlgA_N"/>
    <property type="match status" value="1"/>
</dbReference>
<sequence>MYRVGTGFAFLSAMYTKTTFSRRLKRLMTGLMMALCLLAPGIRVLADAVTLPEQLIGVTQGFLEFTVEDYLATSQTTGRYEIQVNPLDPRLRMPLCSQQLDASLESPAQPLGRVTVRVRCAGSAPWTVFVPAQVKLFREVVVMARPLRRESVIGEGDVSLRERDVGTLNQGFLTDLEQAVGMKLVRPTVLDQVLTPQHLEQAEVVRKGDHVVITARSGSLSVRMPGEALSKGGLSEQIRVRNLNSKRVVKARVTGPGQVEVAM</sequence>
<dbReference type="Pfam" id="PF13144">
    <property type="entry name" value="ChapFlgA"/>
    <property type="match status" value="1"/>
</dbReference>